<dbReference type="InterPro" id="IPR015947">
    <property type="entry name" value="PUA-like_sf"/>
</dbReference>
<dbReference type="AlphaFoldDB" id="A0A420FSG9"/>
<accession>A0A420FSG9</accession>
<dbReference type="SUPFAM" id="SSF88697">
    <property type="entry name" value="PUA domain-like"/>
    <property type="match status" value="1"/>
</dbReference>
<dbReference type="EMBL" id="MCAS01000045">
    <property type="protein sequence ID" value="RKF35773.1"/>
    <property type="molecule type" value="Genomic_DNA"/>
</dbReference>
<evidence type="ECO:0000313" key="1">
    <source>
        <dbReference type="EMBL" id="RKF35773.1"/>
    </source>
</evidence>
<reference evidence="1 2" key="1">
    <citation type="submission" date="2016-07" db="EMBL/GenBank/DDBJ databases">
        <title>Genome analysis of Burkholderia fungorum ES3-20.</title>
        <authorList>
            <person name="Xu D."/>
            <person name="Yao R."/>
            <person name="Zheng S."/>
        </authorList>
    </citation>
    <scope>NUCLEOTIDE SEQUENCE [LARGE SCALE GENOMIC DNA]</scope>
    <source>
        <strain evidence="1 2">ES3-20</strain>
    </source>
</reference>
<gene>
    <name evidence="1" type="ORF">BCY88_09045</name>
</gene>
<proteinExistence type="predicted"/>
<organism evidence="1 2">
    <name type="scientific">Paraburkholderia fungorum</name>
    <dbReference type="NCBI Taxonomy" id="134537"/>
    <lineage>
        <taxon>Bacteria</taxon>
        <taxon>Pseudomonadati</taxon>
        <taxon>Pseudomonadota</taxon>
        <taxon>Betaproteobacteria</taxon>
        <taxon>Burkholderiales</taxon>
        <taxon>Burkholderiaceae</taxon>
        <taxon>Paraburkholderia</taxon>
    </lineage>
</organism>
<dbReference type="RefSeq" id="WP_120348109.1">
    <property type="nucleotide sequence ID" value="NZ_MCAS01000045.1"/>
</dbReference>
<name>A0A420FSG9_9BURK</name>
<evidence type="ECO:0000313" key="2">
    <source>
        <dbReference type="Proteomes" id="UP000283709"/>
    </source>
</evidence>
<sequence length="174" mass="19864">MKNGRQSFFDLLLDVCQTDPFWPEYLKRHVCTAHPKAAVHVAIFQEPFLQWVIDGKKTVESRFSRNEVAPYGAIEDGDIVLLKAVAGPVVAISRIASNWSYRLSPRTLHTIRSRFGALIGEVDESFWDARKGARFATLMSLDNVLPIQAIPYAKSDRRGWVVEKRRFAQFELDL</sequence>
<comment type="caution">
    <text evidence="1">The sequence shown here is derived from an EMBL/GenBank/DDBJ whole genome shotgun (WGS) entry which is preliminary data.</text>
</comment>
<protein>
    <recommendedName>
        <fullName evidence="3">ASCH domain-containing protein</fullName>
    </recommendedName>
</protein>
<evidence type="ECO:0008006" key="3">
    <source>
        <dbReference type="Google" id="ProtNLM"/>
    </source>
</evidence>
<dbReference type="Proteomes" id="UP000283709">
    <property type="component" value="Unassembled WGS sequence"/>
</dbReference>